<sequence length="101" mass="10895">MAIDWIGFSYAVVLALGGVLGYTRKGSIVSLVAGLSFGALAGYGAYRVTYDPRDVKISLYAAIILATVMGIRYKNSKKLMPAGMIALLSIFMILRLVFNLL</sequence>
<dbReference type="PANTHER" id="PTHR12668:SF11">
    <property type="entry name" value="TRANSMEMBRANE PROTEIN 14A"/>
    <property type="match status" value="1"/>
</dbReference>
<evidence type="ECO:0000313" key="7">
    <source>
        <dbReference type="Proteomes" id="UP000515159"/>
    </source>
</evidence>
<dbReference type="InParanoid" id="A0A6P8QYR6"/>
<name>A0A6P8QYR6_GEOSA</name>
<dbReference type="Gene3D" id="1.10.10.1740">
    <property type="entry name" value="Transmembrane protein 14-like"/>
    <property type="match status" value="1"/>
</dbReference>
<dbReference type="PANTHER" id="PTHR12668">
    <property type="entry name" value="TRANSMEMBRANE PROTEIN 14, 15"/>
    <property type="match status" value="1"/>
</dbReference>
<dbReference type="Proteomes" id="UP000515159">
    <property type="component" value="Chromosome 3"/>
</dbReference>
<evidence type="ECO:0000256" key="2">
    <source>
        <dbReference type="ARBA" id="ARBA00007590"/>
    </source>
</evidence>
<accession>A0A6P8QYR6</accession>
<comment type="subcellular location">
    <subcellularLocation>
        <location evidence="1">Membrane</location>
    </subcellularLocation>
</comment>
<reference evidence="8" key="1">
    <citation type="submission" date="2025-08" db="UniProtKB">
        <authorList>
            <consortium name="RefSeq"/>
        </authorList>
    </citation>
    <scope>IDENTIFICATION</scope>
</reference>
<dbReference type="AlphaFoldDB" id="A0A6P8QYR6"/>
<dbReference type="RefSeq" id="XP_033791696.1">
    <property type="nucleotide sequence ID" value="XM_033935805.1"/>
</dbReference>
<evidence type="ECO:0000256" key="5">
    <source>
        <dbReference type="ARBA" id="ARBA00023136"/>
    </source>
</evidence>
<keyword evidence="4 6" id="KW-1133">Transmembrane helix</keyword>
<gene>
    <name evidence="8" type="primary">TMEM14A</name>
</gene>
<feature type="transmembrane region" description="Helical" evidence="6">
    <location>
        <begin position="5"/>
        <end position="22"/>
    </location>
</feature>
<proteinExistence type="inferred from homology"/>
<dbReference type="GO" id="GO:0070453">
    <property type="term" value="P:regulation of heme biosynthetic process"/>
    <property type="evidence" value="ECO:0007669"/>
    <property type="project" value="TreeGrafter"/>
</dbReference>
<dbReference type="InterPro" id="IPR005349">
    <property type="entry name" value="TMEM14"/>
</dbReference>
<dbReference type="GO" id="GO:0031966">
    <property type="term" value="C:mitochondrial membrane"/>
    <property type="evidence" value="ECO:0007669"/>
    <property type="project" value="TreeGrafter"/>
</dbReference>
<dbReference type="KEGG" id="gsh:117356520"/>
<comment type="similarity">
    <text evidence="2">Belongs to the TMEM14 family.</text>
</comment>
<protein>
    <submittedName>
        <fullName evidence="8">Transmembrane protein 14A</fullName>
    </submittedName>
</protein>
<keyword evidence="5 6" id="KW-0472">Membrane</keyword>
<keyword evidence="3 6" id="KW-0812">Transmembrane</keyword>
<dbReference type="CTD" id="28978"/>
<dbReference type="FunCoup" id="A0A6P8QYR6">
    <property type="interactions" value="312"/>
</dbReference>
<feature type="transmembrane region" description="Helical" evidence="6">
    <location>
        <begin position="79"/>
        <end position="98"/>
    </location>
</feature>
<dbReference type="InterPro" id="IPR044890">
    <property type="entry name" value="TMEM14_sf"/>
</dbReference>
<evidence type="ECO:0000256" key="3">
    <source>
        <dbReference type="ARBA" id="ARBA00022692"/>
    </source>
</evidence>
<evidence type="ECO:0000256" key="4">
    <source>
        <dbReference type="ARBA" id="ARBA00022989"/>
    </source>
</evidence>
<dbReference type="OrthoDB" id="5620at2759"/>
<dbReference type="Pfam" id="PF03647">
    <property type="entry name" value="Tmemb_14"/>
    <property type="match status" value="1"/>
</dbReference>
<evidence type="ECO:0000313" key="8">
    <source>
        <dbReference type="RefSeq" id="XP_033791696.1"/>
    </source>
</evidence>
<feature type="transmembrane region" description="Helical" evidence="6">
    <location>
        <begin position="28"/>
        <end position="45"/>
    </location>
</feature>
<keyword evidence="7" id="KW-1185">Reference proteome</keyword>
<dbReference type="GeneID" id="117356520"/>
<evidence type="ECO:0000256" key="6">
    <source>
        <dbReference type="SAM" id="Phobius"/>
    </source>
</evidence>
<organism evidence="7 8">
    <name type="scientific">Geotrypetes seraphini</name>
    <name type="common">Gaboon caecilian</name>
    <name type="synonym">Caecilia seraphini</name>
    <dbReference type="NCBI Taxonomy" id="260995"/>
    <lineage>
        <taxon>Eukaryota</taxon>
        <taxon>Metazoa</taxon>
        <taxon>Chordata</taxon>
        <taxon>Craniata</taxon>
        <taxon>Vertebrata</taxon>
        <taxon>Euteleostomi</taxon>
        <taxon>Amphibia</taxon>
        <taxon>Gymnophiona</taxon>
        <taxon>Geotrypetes</taxon>
    </lineage>
</organism>
<feature type="transmembrane region" description="Helical" evidence="6">
    <location>
        <begin position="57"/>
        <end position="73"/>
    </location>
</feature>
<evidence type="ECO:0000256" key="1">
    <source>
        <dbReference type="ARBA" id="ARBA00004370"/>
    </source>
</evidence>